<evidence type="ECO:0000313" key="3">
    <source>
        <dbReference type="EMBL" id="AKZ64050.1"/>
    </source>
</evidence>
<evidence type="ECO:0000313" key="4">
    <source>
        <dbReference type="Proteomes" id="UP000063429"/>
    </source>
</evidence>
<evidence type="ECO:0000259" key="2">
    <source>
        <dbReference type="Pfam" id="PF00817"/>
    </source>
</evidence>
<reference evidence="4" key="1">
    <citation type="journal article" date="2015" name="Genome Announc.">
        <title>Complete Genome Sequence of Herbaspirillum hiltneri N3 (DSM 17495), Isolated from Surface-Sterilized Wheat Roots.</title>
        <authorList>
            <person name="Guizelini D."/>
            <person name="Saizaki P.M."/>
            <person name="Coimbra N.A."/>
            <person name="Weiss V.A."/>
            <person name="Faoro H."/>
            <person name="Sfeir M.Z."/>
            <person name="Baura V.A."/>
            <person name="Monteiro R.A."/>
            <person name="Chubatsu L.S."/>
            <person name="Souza E.M."/>
            <person name="Cruz L.M."/>
            <person name="Pedrosa F.O."/>
            <person name="Raittz R.T."/>
            <person name="Marchaukoski J.N."/>
            <person name="Steffens M.B."/>
        </authorList>
    </citation>
    <scope>NUCLEOTIDE SEQUENCE [LARGE SCALE GENOMIC DNA]</scope>
    <source>
        <strain evidence="4">N3</strain>
    </source>
</reference>
<accession>A0ABN4HYL8</accession>
<protein>
    <submittedName>
        <fullName evidence="3">DNA polymerase</fullName>
    </submittedName>
</protein>
<dbReference type="EMBL" id="CP011409">
    <property type="protein sequence ID" value="AKZ64050.1"/>
    <property type="molecule type" value="Genomic_DNA"/>
</dbReference>
<dbReference type="RefSeq" id="WP_053199206.1">
    <property type="nucleotide sequence ID" value="NZ_CP011409.1"/>
</dbReference>
<evidence type="ECO:0000256" key="1">
    <source>
        <dbReference type="ARBA" id="ARBA00022763"/>
    </source>
</evidence>
<proteinExistence type="predicted"/>
<feature type="domain" description="UmuC" evidence="2">
    <location>
        <begin position="27"/>
        <end position="144"/>
    </location>
</feature>
<keyword evidence="1" id="KW-0227">DNA damage</keyword>
<dbReference type="InterPro" id="IPR001126">
    <property type="entry name" value="UmuC"/>
</dbReference>
<dbReference type="SUPFAM" id="SSF56672">
    <property type="entry name" value="DNA/RNA polymerases"/>
    <property type="match status" value="1"/>
</dbReference>
<dbReference type="PANTHER" id="PTHR35369:SF2">
    <property type="entry name" value="BLR3025 PROTEIN"/>
    <property type="match status" value="1"/>
</dbReference>
<dbReference type="CDD" id="cd03468">
    <property type="entry name" value="PolY_like"/>
    <property type="match status" value="1"/>
</dbReference>
<gene>
    <name evidence="3" type="ORF">F506_16500</name>
</gene>
<dbReference type="PANTHER" id="PTHR35369">
    <property type="entry name" value="BLR3025 PROTEIN-RELATED"/>
    <property type="match status" value="1"/>
</dbReference>
<name>A0ABN4HYL8_9BURK</name>
<dbReference type="Proteomes" id="UP000063429">
    <property type="component" value="Chromosome"/>
</dbReference>
<keyword evidence="4" id="KW-1185">Reference proteome</keyword>
<sequence>MRLWIAVHLPLLPLEVFYPNWSDETAAVVLEHTRVMAASQSACDAGVHYGMRRGGVLALLPRAHMHERAIEREAQTLSGAATALLQYTPQAAFSDDATIVLDIGASLRLFGGIRALCRRVHGTVRRLGLTAAISCAPTAAGAALLARHRHLSGHRHPRTLSTPRLQHRLDRLPVDALPATLPYLDWLKGVGCRNLADLRRLPRAGLQRRGDTRMLDALDCAYGEAPELHAWIETPPSFRQRIELTERIEHADAAQHTVQALLAQLCGWLTARQLAVTQVCVQLEHERGRQAVAPTVIELALAEPAWQDAHLVRLLKERLAQLEISAPIIAVVLEAARTEAMAPASESLFPEPGGAPEDYKRLLELLVARLGAEHVLQPSPLADYRPEQANRWVSVMEPAAPLEARPLPPRPGWLLEKPVALVMRQHRPYYGSRLRPVSPPERIEAGWWNGLLVTRDYYIAAGADHCHYWIYRERIGDVDGVEPHWYLHGVFG</sequence>
<dbReference type="InterPro" id="IPR050356">
    <property type="entry name" value="SulA_CellDiv_inhibitor"/>
</dbReference>
<dbReference type="InterPro" id="IPR043502">
    <property type="entry name" value="DNA/RNA_pol_sf"/>
</dbReference>
<dbReference type="Pfam" id="PF00817">
    <property type="entry name" value="IMS"/>
    <property type="match status" value="1"/>
</dbReference>
<organism evidence="3 4">
    <name type="scientific">Herbaspirillum hiltneri N3</name>
    <dbReference type="NCBI Taxonomy" id="1262470"/>
    <lineage>
        <taxon>Bacteria</taxon>
        <taxon>Pseudomonadati</taxon>
        <taxon>Pseudomonadota</taxon>
        <taxon>Betaproteobacteria</taxon>
        <taxon>Burkholderiales</taxon>
        <taxon>Oxalobacteraceae</taxon>
        <taxon>Herbaspirillum</taxon>
    </lineage>
</organism>